<name>A0A6M0SAX5_9CYAN</name>
<evidence type="ECO:0000313" key="2">
    <source>
        <dbReference type="Proteomes" id="UP000473574"/>
    </source>
</evidence>
<dbReference type="RefSeq" id="WP_163666905.1">
    <property type="nucleotide sequence ID" value="NZ_QZCE01000002.1"/>
</dbReference>
<protein>
    <submittedName>
        <fullName evidence="1">Uncharacterized protein</fullName>
    </submittedName>
</protein>
<dbReference type="Pfam" id="PF25187">
    <property type="entry name" value="Acb3"/>
    <property type="match status" value="1"/>
</dbReference>
<dbReference type="EMBL" id="QZCE01000002">
    <property type="protein sequence ID" value="NEZ65648.1"/>
    <property type="molecule type" value="Genomic_DNA"/>
</dbReference>
<evidence type="ECO:0000313" key="1">
    <source>
        <dbReference type="EMBL" id="NEZ65648.1"/>
    </source>
</evidence>
<gene>
    <name evidence="1" type="ORF">D0962_23310</name>
</gene>
<organism evidence="1 2">
    <name type="scientific">Adonisia turfae CCMR0082</name>
    <dbReference type="NCBI Taxonomy" id="2304604"/>
    <lineage>
        <taxon>Bacteria</taxon>
        <taxon>Bacillati</taxon>
        <taxon>Cyanobacteriota</taxon>
        <taxon>Adonisia</taxon>
        <taxon>Adonisia turfae</taxon>
    </lineage>
</organism>
<reference evidence="1 2" key="1">
    <citation type="journal article" date="2020" name="Microb. Ecol.">
        <title>Ecogenomics of the Marine Benthic Filamentous Cyanobacterium Adonisia.</title>
        <authorList>
            <person name="Walter J.M."/>
            <person name="Coutinho F.H."/>
            <person name="Leomil L."/>
            <person name="Hargreaves P.I."/>
            <person name="Campeao M.E."/>
            <person name="Vieira V.V."/>
            <person name="Silva B.S."/>
            <person name="Fistarol G.O."/>
            <person name="Salomon P.S."/>
            <person name="Sawabe T."/>
            <person name="Mino S."/>
            <person name="Hosokawa M."/>
            <person name="Miyashita H."/>
            <person name="Maruyama F."/>
            <person name="van Verk M.C."/>
            <person name="Dutilh B.E."/>
            <person name="Thompson C.C."/>
            <person name="Thompson F.L."/>
        </authorList>
    </citation>
    <scope>NUCLEOTIDE SEQUENCE [LARGE SCALE GENOMIC DNA]</scope>
    <source>
        <strain evidence="1 2">CCMR0082</strain>
    </source>
</reference>
<dbReference type="AlphaFoldDB" id="A0A6M0SAX5"/>
<dbReference type="Proteomes" id="UP000473574">
    <property type="component" value="Unassembled WGS sequence"/>
</dbReference>
<sequence length="231" mass="27264">MKIESNPHGSLWISIHSGDDEYPCRLSIAAFRRYFTQQLPAWVLRPYQKPCQYQDRKFTIDYDRCYGVSLTENYLSFDYGCQTGDSNEDKQKGFFLPWGEWEHIRCTLYNLDGSIHTADTSQSFEDWDKARNSVPKAEFNCRDYDGMEFVATAYIEEREWRRGVSWFKWLRLFVKPKIRRSLDLEFSKGIGREKDYGKGGTTCHGIEMQPDESVEAAFRRYCTEHEISITQ</sequence>
<comment type="caution">
    <text evidence="1">The sequence shown here is derived from an EMBL/GenBank/DDBJ whole genome shotgun (WGS) entry which is preliminary data.</text>
</comment>
<dbReference type="InterPro" id="IPR057463">
    <property type="entry name" value="Acb3"/>
</dbReference>
<proteinExistence type="predicted"/>
<accession>A0A6M0SAX5</accession>